<feature type="transmembrane region" description="Helical" evidence="1">
    <location>
        <begin position="48"/>
        <end position="69"/>
    </location>
</feature>
<dbReference type="EMBL" id="CP050063">
    <property type="protein sequence ID" value="QIP16588.1"/>
    <property type="molecule type" value="Genomic_DNA"/>
</dbReference>
<dbReference type="Proteomes" id="UP000501802">
    <property type="component" value="Chromosome"/>
</dbReference>
<evidence type="ECO:0000256" key="1">
    <source>
        <dbReference type="SAM" id="Phobius"/>
    </source>
</evidence>
<keyword evidence="1" id="KW-0472">Membrane</keyword>
<keyword evidence="3" id="KW-1185">Reference proteome</keyword>
<name>A0A6G9AW56_9BACT</name>
<sequence>MEDRDLVSLWKSYDKKLEENLLLNRKNLEAITSIKIQSFLASMKPMKIFTIIIGILWVSVVDVLLINLYTIASPFFLISAGIQVLLTKLAIGIYVYQLILIQLVDINEPIVAAQEKIAKLKSSTIWVTRFLFLQLPVWTTFYWTESMWKNGSIALYLIQAIITGSFALLAVWLFRNINYANSDKKWFRLIFAGKEWDPLIKSMELLSQIHDYKNETINENASL</sequence>
<accession>A0A6G9AW56</accession>
<feature type="transmembrane region" description="Helical" evidence="1">
    <location>
        <begin position="75"/>
        <end position="96"/>
    </location>
</feature>
<dbReference type="RefSeq" id="WP_167216625.1">
    <property type="nucleotide sequence ID" value="NZ_CP050063.1"/>
</dbReference>
<gene>
    <name evidence="2" type="ORF">G8759_30080</name>
</gene>
<evidence type="ECO:0000313" key="2">
    <source>
        <dbReference type="EMBL" id="QIP16588.1"/>
    </source>
</evidence>
<keyword evidence="1" id="KW-0812">Transmembrane</keyword>
<keyword evidence="1" id="KW-1133">Transmembrane helix</keyword>
<feature type="transmembrane region" description="Helical" evidence="1">
    <location>
        <begin position="156"/>
        <end position="174"/>
    </location>
</feature>
<proteinExistence type="predicted"/>
<dbReference type="AlphaFoldDB" id="A0A6G9AW56"/>
<reference evidence="2 3" key="1">
    <citation type="submission" date="2020-03" db="EMBL/GenBank/DDBJ databases">
        <authorList>
            <person name="Kim M.K."/>
        </authorList>
    </citation>
    <scope>NUCLEOTIDE SEQUENCE [LARGE SCALE GENOMIC DNA]</scope>
    <source>
        <strain evidence="2 3">BT328</strain>
    </source>
</reference>
<protein>
    <submittedName>
        <fullName evidence="2">Uncharacterized protein</fullName>
    </submittedName>
</protein>
<dbReference type="KEGG" id="spib:G8759_30080"/>
<organism evidence="2 3">
    <name type="scientific">Spirosoma aureum</name>
    <dbReference type="NCBI Taxonomy" id="2692134"/>
    <lineage>
        <taxon>Bacteria</taxon>
        <taxon>Pseudomonadati</taxon>
        <taxon>Bacteroidota</taxon>
        <taxon>Cytophagia</taxon>
        <taxon>Cytophagales</taxon>
        <taxon>Cytophagaceae</taxon>
        <taxon>Spirosoma</taxon>
    </lineage>
</organism>
<feature type="transmembrane region" description="Helical" evidence="1">
    <location>
        <begin position="126"/>
        <end position="144"/>
    </location>
</feature>
<evidence type="ECO:0000313" key="3">
    <source>
        <dbReference type="Proteomes" id="UP000501802"/>
    </source>
</evidence>